<dbReference type="Proteomes" id="UP000239352">
    <property type="component" value="Unassembled WGS sequence"/>
</dbReference>
<sequence length="291" mass="31747">MDRRNYGPGDWGKYALEQLRGPVADDIRNRLAAWRDPRARLLRRRRRAKRLTVGGGAATGVFGGGAYLAYAPQSLGWSPAPPVETLLDLSSFGLGGMALAAGVGTLGALRRYRRLKRTPLPEASPRPARLPASGSVARQPMRRLREAETDLRDSLNRLAETLGYEDESVADARSTAASVAGELRTLAERLEAVESTVEHAPGEQRADLEADVRRMRAELDEGIERYGALVAAAGRAVAASRNDPSEHRLQEATDRLAGLSEGLRELNGEEYRPDRRRDPGRPRAEGEEPPG</sequence>
<reference evidence="3 4" key="1">
    <citation type="submission" date="2018-03" db="EMBL/GenBank/DDBJ databases">
        <title>Actinopolyspora mortivallis from Sahara, screening for active biomolecules.</title>
        <authorList>
            <person name="Selama O."/>
            <person name="Wellington E.M.H."/>
            <person name="Hacene H."/>
        </authorList>
    </citation>
    <scope>NUCLEOTIDE SEQUENCE [LARGE SCALE GENOMIC DNA]</scope>
    <source>
        <strain evidence="3 4">M5A</strain>
    </source>
</reference>
<dbReference type="Pfam" id="PF25587">
    <property type="entry name" value="Rv2743c"/>
    <property type="match status" value="1"/>
</dbReference>
<dbReference type="STRING" id="1050202.GCA_000384035_02182"/>
<feature type="region of interest" description="Disordered" evidence="1">
    <location>
        <begin position="240"/>
        <end position="291"/>
    </location>
</feature>
<evidence type="ECO:0000256" key="1">
    <source>
        <dbReference type="SAM" id="MobiDB-lite"/>
    </source>
</evidence>
<dbReference type="InParanoid" id="A0A2T0GZ80"/>
<name>A0A2T0GZ80_ACTMO</name>
<feature type="compositionally biased region" description="Basic and acidic residues" evidence="1">
    <location>
        <begin position="262"/>
        <end position="291"/>
    </location>
</feature>
<keyword evidence="2" id="KW-1133">Transmembrane helix</keyword>
<accession>A0A2T0GZ80</accession>
<evidence type="ECO:0000256" key="2">
    <source>
        <dbReference type="SAM" id="Phobius"/>
    </source>
</evidence>
<organism evidence="3 4">
    <name type="scientific">Actinopolyspora mortivallis</name>
    <dbReference type="NCBI Taxonomy" id="33906"/>
    <lineage>
        <taxon>Bacteria</taxon>
        <taxon>Bacillati</taxon>
        <taxon>Actinomycetota</taxon>
        <taxon>Actinomycetes</taxon>
        <taxon>Actinopolysporales</taxon>
        <taxon>Actinopolysporaceae</taxon>
        <taxon>Actinopolyspora</taxon>
    </lineage>
</organism>
<evidence type="ECO:0000313" key="3">
    <source>
        <dbReference type="EMBL" id="PRW64418.1"/>
    </source>
</evidence>
<comment type="caution">
    <text evidence="3">The sequence shown here is derived from an EMBL/GenBank/DDBJ whole genome shotgun (WGS) entry which is preliminary data.</text>
</comment>
<feature type="compositionally biased region" description="Basic and acidic residues" evidence="1">
    <location>
        <begin position="243"/>
        <end position="254"/>
    </location>
</feature>
<keyword evidence="4" id="KW-1185">Reference proteome</keyword>
<feature type="region of interest" description="Disordered" evidence="1">
    <location>
        <begin position="118"/>
        <end position="137"/>
    </location>
</feature>
<gene>
    <name evidence="3" type="ORF">CEP50_05745</name>
</gene>
<proteinExistence type="predicted"/>
<dbReference type="EMBL" id="PVSR01000004">
    <property type="protein sequence ID" value="PRW64418.1"/>
    <property type="molecule type" value="Genomic_DNA"/>
</dbReference>
<feature type="transmembrane region" description="Helical" evidence="2">
    <location>
        <begin position="90"/>
        <end position="109"/>
    </location>
</feature>
<dbReference type="InterPro" id="IPR057952">
    <property type="entry name" value="Rv2743c-like"/>
</dbReference>
<dbReference type="AlphaFoldDB" id="A0A2T0GZ80"/>
<evidence type="ECO:0000313" key="4">
    <source>
        <dbReference type="Proteomes" id="UP000239352"/>
    </source>
</evidence>
<protein>
    <submittedName>
        <fullName evidence="3">Uncharacterized protein</fullName>
    </submittedName>
</protein>
<dbReference type="NCBIfam" id="NF047839">
    <property type="entry name" value="PspM_Rv2743c"/>
    <property type="match status" value="1"/>
</dbReference>
<keyword evidence="2" id="KW-0472">Membrane</keyword>
<dbReference type="RefSeq" id="WP_106112866.1">
    <property type="nucleotide sequence ID" value="NZ_PVSR01000004.1"/>
</dbReference>
<feature type="transmembrane region" description="Helical" evidence="2">
    <location>
        <begin position="51"/>
        <end position="70"/>
    </location>
</feature>
<keyword evidence="2" id="KW-0812">Transmembrane</keyword>